<evidence type="ECO:0000256" key="5">
    <source>
        <dbReference type="ARBA" id="ARBA00022989"/>
    </source>
</evidence>
<feature type="transmembrane region" description="Helical" evidence="7">
    <location>
        <begin position="57"/>
        <end position="74"/>
    </location>
</feature>
<evidence type="ECO:0000256" key="6">
    <source>
        <dbReference type="ARBA" id="ARBA00023136"/>
    </source>
</evidence>
<dbReference type="Pfam" id="PF00953">
    <property type="entry name" value="Glycos_transf_4"/>
    <property type="match status" value="1"/>
</dbReference>
<evidence type="ECO:0000256" key="3">
    <source>
        <dbReference type="ARBA" id="ARBA00022679"/>
    </source>
</evidence>
<reference evidence="9" key="1">
    <citation type="journal article" date="2019" name="Int. J. Syst. Evol. Microbiol.">
        <title>The Global Catalogue of Microorganisms (GCM) 10K type strain sequencing project: providing services to taxonomists for standard genome sequencing and annotation.</title>
        <authorList>
            <consortium name="The Broad Institute Genomics Platform"/>
            <consortium name="The Broad Institute Genome Sequencing Center for Infectious Disease"/>
            <person name="Wu L."/>
            <person name="Ma J."/>
        </authorList>
    </citation>
    <scope>NUCLEOTIDE SEQUENCE [LARGE SCALE GENOMIC DNA]</scope>
    <source>
        <strain evidence="9">CCUG 43304</strain>
    </source>
</reference>
<dbReference type="EMBL" id="JBHSTP010000001">
    <property type="protein sequence ID" value="MFC6354659.1"/>
    <property type="molecule type" value="Genomic_DNA"/>
</dbReference>
<protein>
    <submittedName>
        <fullName evidence="8">UDP-phosphate glycosyltransferase</fullName>
    </submittedName>
</protein>
<proteinExistence type="predicted"/>
<dbReference type="RefSeq" id="WP_386726361.1">
    <property type="nucleotide sequence ID" value="NZ_JBHSTP010000001.1"/>
</dbReference>
<keyword evidence="9" id="KW-1185">Reference proteome</keyword>
<feature type="transmembrane region" description="Helical" evidence="7">
    <location>
        <begin position="86"/>
        <end position="104"/>
    </location>
</feature>
<dbReference type="Proteomes" id="UP001596306">
    <property type="component" value="Unassembled WGS sequence"/>
</dbReference>
<feature type="transmembrane region" description="Helical" evidence="7">
    <location>
        <begin position="189"/>
        <end position="222"/>
    </location>
</feature>
<feature type="transmembrane region" description="Helical" evidence="7">
    <location>
        <begin position="110"/>
        <end position="128"/>
    </location>
</feature>
<dbReference type="PANTHER" id="PTHR22926">
    <property type="entry name" value="PHOSPHO-N-ACETYLMURAMOYL-PENTAPEPTIDE-TRANSFERASE"/>
    <property type="match status" value="1"/>
</dbReference>
<evidence type="ECO:0000256" key="4">
    <source>
        <dbReference type="ARBA" id="ARBA00022692"/>
    </source>
</evidence>
<feature type="transmembrane region" description="Helical" evidence="7">
    <location>
        <begin position="286"/>
        <end position="304"/>
    </location>
</feature>
<feature type="transmembrane region" description="Helical" evidence="7">
    <location>
        <begin position="140"/>
        <end position="169"/>
    </location>
</feature>
<dbReference type="PANTHER" id="PTHR22926:SF3">
    <property type="entry name" value="UNDECAPRENYL-PHOSPHATE ALPHA-N-ACETYLGLUCOSAMINYL 1-PHOSPHATE TRANSFERASE"/>
    <property type="match status" value="1"/>
</dbReference>
<dbReference type="InterPro" id="IPR000715">
    <property type="entry name" value="Glycosyl_transferase_4"/>
</dbReference>
<feature type="transmembrane region" description="Helical" evidence="7">
    <location>
        <begin position="30"/>
        <end position="51"/>
    </location>
</feature>
<keyword evidence="5 7" id="KW-1133">Transmembrane helix</keyword>
<organism evidence="8 9">
    <name type="scientific">Luethyella okanaganae</name>
    <dbReference type="NCBI Taxonomy" id="69372"/>
    <lineage>
        <taxon>Bacteria</taxon>
        <taxon>Bacillati</taxon>
        <taxon>Actinomycetota</taxon>
        <taxon>Actinomycetes</taxon>
        <taxon>Micrococcales</taxon>
        <taxon>Microbacteriaceae</taxon>
        <taxon>Luethyella</taxon>
    </lineage>
</organism>
<sequence length="312" mass="31765">MAVVEPLFRHWGVLDVPSARSLHSTPVVRGAGVALLVGALCGLGIVLAAGAGEFDGIYGGIAIVALLSGALGFFEDTAGISILGRVLGQLLIGAVGAAGLSAYTGTSWPWTVIAAIFVAGYINVANFMDGVNGISGLHGVVVGGVFAFLGVWFGLGWLLFAGLLLAGVFGAFLPWNINSGRMFLGDAGSYLLGGVVSIIAVAAMMTGLPPLAVLGPLSIYLADTASTLTRRIARGEKWYESHRGHAYQRMADAGVDHAKVAAIVAVASALAATFGCLSLIPSWEAACGAGAGIVAIVAGYLLLLTRVESLRQ</sequence>
<evidence type="ECO:0000313" key="9">
    <source>
        <dbReference type="Proteomes" id="UP001596306"/>
    </source>
</evidence>
<evidence type="ECO:0000313" key="8">
    <source>
        <dbReference type="EMBL" id="MFC6354659.1"/>
    </source>
</evidence>
<evidence type="ECO:0000256" key="7">
    <source>
        <dbReference type="SAM" id="Phobius"/>
    </source>
</evidence>
<evidence type="ECO:0000256" key="1">
    <source>
        <dbReference type="ARBA" id="ARBA00004651"/>
    </source>
</evidence>
<comment type="subcellular location">
    <subcellularLocation>
        <location evidence="1">Cell membrane</location>
        <topology evidence="1">Multi-pass membrane protein</topology>
    </subcellularLocation>
</comment>
<accession>A0ABW1V9S7</accession>
<keyword evidence="3" id="KW-0808">Transferase</keyword>
<name>A0ABW1V9S7_9MICO</name>
<evidence type="ECO:0000256" key="2">
    <source>
        <dbReference type="ARBA" id="ARBA00022475"/>
    </source>
</evidence>
<gene>
    <name evidence="8" type="ORF">ACFQB0_00840</name>
</gene>
<keyword evidence="2" id="KW-1003">Cell membrane</keyword>
<comment type="caution">
    <text evidence="8">The sequence shown here is derived from an EMBL/GenBank/DDBJ whole genome shotgun (WGS) entry which is preliminary data.</text>
</comment>
<keyword evidence="4 7" id="KW-0812">Transmembrane</keyword>
<keyword evidence="6 7" id="KW-0472">Membrane</keyword>